<feature type="non-terminal residue" evidence="2">
    <location>
        <position position="243"/>
    </location>
</feature>
<dbReference type="AlphaFoldDB" id="X1TYL8"/>
<protein>
    <recommendedName>
        <fullName evidence="3">4Fe-4S ferredoxin-type domain-containing protein</fullName>
    </recommendedName>
</protein>
<feature type="non-terminal residue" evidence="2">
    <location>
        <position position="1"/>
    </location>
</feature>
<comment type="caution">
    <text evidence="2">The sequence shown here is derived from an EMBL/GenBank/DDBJ whole genome shotgun (WGS) entry which is preliminary data.</text>
</comment>
<organism evidence="2">
    <name type="scientific">marine sediment metagenome</name>
    <dbReference type="NCBI Taxonomy" id="412755"/>
    <lineage>
        <taxon>unclassified sequences</taxon>
        <taxon>metagenomes</taxon>
        <taxon>ecological metagenomes</taxon>
    </lineage>
</organism>
<evidence type="ECO:0000313" key="2">
    <source>
        <dbReference type="EMBL" id="GAJ10364.1"/>
    </source>
</evidence>
<name>X1TYL8_9ZZZZ</name>
<reference evidence="2" key="1">
    <citation type="journal article" date="2014" name="Front. Microbiol.">
        <title>High frequency of phylogenetically diverse reductive dehalogenase-homologous genes in deep subseafloor sedimentary metagenomes.</title>
        <authorList>
            <person name="Kawai M."/>
            <person name="Futagami T."/>
            <person name="Toyoda A."/>
            <person name="Takaki Y."/>
            <person name="Nishi S."/>
            <person name="Hori S."/>
            <person name="Arai W."/>
            <person name="Tsubouchi T."/>
            <person name="Morono Y."/>
            <person name="Uchiyama I."/>
            <person name="Ito T."/>
            <person name="Fujiyama A."/>
            <person name="Inagaki F."/>
            <person name="Takami H."/>
        </authorList>
    </citation>
    <scope>NUCLEOTIDE SEQUENCE</scope>
    <source>
        <strain evidence="2">Expedition CK06-06</strain>
    </source>
</reference>
<proteinExistence type="predicted"/>
<evidence type="ECO:0008006" key="3">
    <source>
        <dbReference type="Google" id="ProtNLM"/>
    </source>
</evidence>
<sequence>WANPATGPTVNTAPSYMQGSNHMEHKGIRGVKSSAKPGRQALINETLGKGDRLKEKIIQKEQIGKWLEKLGKDYEIWAPVKRNGLVLFHPISSAKEVYFNFLNSRKTPKDLFFPQSEVLFSSPKEEVEKEVETILQKPRIIFAIRPCDAKSLALLDQVFDSEDYQDPYYIERREGTLLVGLACTHPQQSCFCTSVGGGPFAKPHLDLLMADLGDGKYFVEALSERGEGLLEKDDSWQEPQKKD</sequence>
<dbReference type="EMBL" id="BARW01032175">
    <property type="protein sequence ID" value="GAJ10364.1"/>
    <property type="molecule type" value="Genomic_DNA"/>
</dbReference>
<dbReference type="PANTHER" id="PTHR40447:SF1">
    <property type="entry name" value="ANAEROBIC SULFITE REDUCTASE SUBUNIT A"/>
    <property type="match status" value="1"/>
</dbReference>
<evidence type="ECO:0000256" key="1">
    <source>
        <dbReference type="SAM" id="MobiDB-lite"/>
    </source>
</evidence>
<dbReference type="PANTHER" id="PTHR40447">
    <property type="entry name" value="ANAEROBIC SULFITE REDUCTASE SUBUNIT A"/>
    <property type="match status" value="1"/>
</dbReference>
<accession>X1TYL8</accession>
<gene>
    <name evidence="2" type="ORF">S12H4_50983</name>
</gene>
<feature type="region of interest" description="Disordered" evidence="1">
    <location>
        <begin position="1"/>
        <end position="21"/>
    </location>
</feature>